<dbReference type="InterPro" id="IPR019572">
    <property type="entry name" value="UBA_E1_SCCH"/>
</dbReference>
<dbReference type="Gene3D" id="2.40.30.180">
    <property type="entry name" value="Ubiquitin-activating enzyme E1, FCCH domain"/>
    <property type="match status" value="1"/>
</dbReference>
<evidence type="ECO:0000256" key="7">
    <source>
        <dbReference type="ARBA" id="ARBA00022786"/>
    </source>
</evidence>
<evidence type="ECO:0000256" key="9">
    <source>
        <dbReference type="ARBA" id="ARBA00073786"/>
    </source>
</evidence>
<evidence type="ECO:0000313" key="13">
    <source>
        <dbReference type="EMBL" id="KAK1771289.1"/>
    </source>
</evidence>
<evidence type="ECO:0000313" key="14">
    <source>
        <dbReference type="Proteomes" id="UP001244011"/>
    </source>
</evidence>
<dbReference type="FunFam" id="3.40.50.720:FF:000015">
    <property type="entry name" value="Ubiquitin-activating enzyme E1 1"/>
    <property type="match status" value="1"/>
</dbReference>
<keyword evidence="7 11" id="KW-0833">Ubl conjugation pathway</keyword>
<evidence type="ECO:0000256" key="1">
    <source>
        <dbReference type="ARBA" id="ARBA00000488"/>
    </source>
</evidence>
<dbReference type="Pfam" id="PF16191">
    <property type="entry name" value="E1_4HB"/>
    <property type="match status" value="1"/>
</dbReference>
<dbReference type="GO" id="GO:0031510">
    <property type="term" value="C:SUMO activating enzyme complex"/>
    <property type="evidence" value="ECO:0007669"/>
    <property type="project" value="TreeGrafter"/>
</dbReference>
<dbReference type="GO" id="GO:0005524">
    <property type="term" value="F:ATP binding"/>
    <property type="evidence" value="ECO:0007669"/>
    <property type="project" value="UniProtKB-KW"/>
</dbReference>
<protein>
    <recommendedName>
        <fullName evidence="9">Ubiquitin-activating enzyme E1 1</fullName>
        <ecNumber evidence="4">6.2.1.45</ecNumber>
    </recommendedName>
</protein>
<organism evidence="13 14">
    <name type="scientific">Phialemonium atrogriseum</name>
    <dbReference type="NCBI Taxonomy" id="1093897"/>
    <lineage>
        <taxon>Eukaryota</taxon>
        <taxon>Fungi</taxon>
        <taxon>Dikarya</taxon>
        <taxon>Ascomycota</taxon>
        <taxon>Pezizomycotina</taxon>
        <taxon>Sordariomycetes</taxon>
        <taxon>Sordariomycetidae</taxon>
        <taxon>Cephalothecales</taxon>
        <taxon>Cephalothecaceae</taxon>
        <taxon>Phialemonium</taxon>
    </lineage>
</organism>
<dbReference type="InterPro" id="IPR032418">
    <property type="entry name" value="E1_FCCH"/>
</dbReference>
<evidence type="ECO:0000259" key="12">
    <source>
        <dbReference type="SMART" id="SM00985"/>
    </source>
</evidence>
<dbReference type="InterPro" id="IPR000594">
    <property type="entry name" value="ThiF_NAD_FAD-bd"/>
</dbReference>
<dbReference type="FunFam" id="3.50.50.80:FF:000001">
    <property type="entry name" value="ubiquitin-like modifier-activating enzyme 1"/>
    <property type="match status" value="1"/>
</dbReference>
<dbReference type="InterPro" id="IPR042449">
    <property type="entry name" value="Ub-E1_IAD_1"/>
</dbReference>
<dbReference type="FunFam" id="2.40.30.180:FF:000001">
    <property type="entry name" value="ubiquitin-like modifier-activating enzyme 1"/>
    <property type="match status" value="1"/>
</dbReference>
<dbReference type="Pfam" id="PF09358">
    <property type="entry name" value="E1_UFD"/>
    <property type="match status" value="1"/>
</dbReference>
<comment type="catalytic activity">
    <reaction evidence="1">
        <text>ATP + ubiquitin + [E1 ubiquitin-activating enzyme]-L-cysteine = AMP + diphosphate + S-ubiquitinyl-[E1 ubiquitin-activating enzyme]-L-cysteine.</text>
        <dbReference type="EC" id="6.2.1.45"/>
    </reaction>
</comment>
<evidence type="ECO:0000256" key="5">
    <source>
        <dbReference type="ARBA" id="ARBA00022598"/>
    </source>
</evidence>
<dbReference type="InterPro" id="IPR018965">
    <property type="entry name" value="Ub-activating_enz_E1_C"/>
</dbReference>
<dbReference type="FunFam" id="1.10.10.2660:FF:000001">
    <property type="entry name" value="Ubiquitin-activating enzyme E1 1"/>
    <property type="match status" value="1"/>
</dbReference>
<evidence type="ECO:0000256" key="8">
    <source>
        <dbReference type="ARBA" id="ARBA00022840"/>
    </source>
</evidence>
<dbReference type="GO" id="GO:0005737">
    <property type="term" value="C:cytoplasm"/>
    <property type="evidence" value="ECO:0007669"/>
    <property type="project" value="TreeGrafter"/>
</dbReference>
<dbReference type="GO" id="GO:0004839">
    <property type="term" value="F:ubiquitin activating enzyme activity"/>
    <property type="evidence" value="ECO:0007669"/>
    <property type="project" value="UniProtKB-EC"/>
</dbReference>
<dbReference type="InterPro" id="IPR038252">
    <property type="entry name" value="UBA_E1_C_sf"/>
</dbReference>
<dbReference type="FunFam" id="3.10.290.60:FF:000002">
    <property type="entry name" value="Ubiquitin-like modifier-activating enzyme 1"/>
    <property type="match status" value="1"/>
</dbReference>
<dbReference type="InterPro" id="IPR042302">
    <property type="entry name" value="E1_FCCH_sf"/>
</dbReference>
<dbReference type="Pfam" id="PF10585">
    <property type="entry name" value="UBA_E1_SCCH"/>
    <property type="match status" value="1"/>
</dbReference>
<dbReference type="Gene3D" id="1.10.10.2660">
    <property type="entry name" value="Ubiquitin-activating enzyme E1, SCCH domain"/>
    <property type="match status" value="1"/>
</dbReference>
<keyword evidence="8 11" id="KW-0067">ATP-binding</keyword>
<keyword evidence="14" id="KW-1185">Reference proteome</keyword>
<dbReference type="InterPro" id="IPR018075">
    <property type="entry name" value="UBQ-activ_enz_E1"/>
</dbReference>
<comment type="similarity">
    <text evidence="3 11">Belongs to the ubiquitin-activating E1 family.</text>
</comment>
<proteinExistence type="inferred from homology"/>
<dbReference type="FunFam" id="3.40.50.12550:FF:000001">
    <property type="entry name" value="Ubiquitin-activating enzyme E1 1"/>
    <property type="match status" value="1"/>
</dbReference>
<dbReference type="Gene3D" id="3.50.50.80">
    <property type="entry name" value="Ubiquitin-activating enzyme E1, inactive adenylation domain, subdomain 1"/>
    <property type="match status" value="1"/>
</dbReference>
<dbReference type="SUPFAM" id="SSF69572">
    <property type="entry name" value="Activating enzymes of the ubiquitin-like proteins"/>
    <property type="match status" value="2"/>
</dbReference>
<dbReference type="GO" id="GO:0016925">
    <property type="term" value="P:protein sumoylation"/>
    <property type="evidence" value="ECO:0007669"/>
    <property type="project" value="TreeGrafter"/>
</dbReference>
<evidence type="ECO:0000256" key="4">
    <source>
        <dbReference type="ARBA" id="ARBA00012990"/>
    </source>
</evidence>
<dbReference type="GO" id="GO:0019948">
    <property type="term" value="F:SUMO activating enzyme activity"/>
    <property type="evidence" value="ECO:0007669"/>
    <property type="project" value="TreeGrafter"/>
</dbReference>
<evidence type="ECO:0000256" key="10">
    <source>
        <dbReference type="PROSITE-ProRule" id="PRU10132"/>
    </source>
</evidence>
<dbReference type="InterPro" id="IPR032420">
    <property type="entry name" value="E1_4HB"/>
</dbReference>
<accession>A0AAJ0C9V3</accession>
<dbReference type="Pfam" id="PF16190">
    <property type="entry name" value="E1_FCCH"/>
    <property type="match status" value="1"/>
</dbReference>
<sequence length="1035" mass="115372">MTGQKLPEVDLVTRMQVDESMVGTNDIDESLYSRQLYVLGHEAMKRMGASHVLIAGLKGLGVEVAKNVALAGVKSLTLYDPAPVAIADLSSQFFLRPDDVGKPRDQVTAPRVAELNAYTPVHVHESAALGGNLSQLDKYQVVVLTNTPLKDQLAIGDYCHQKGIYFIVADTFGLFGSIFCDFGKNFTVIDPTGENPLTGIVVSIDEEGLVSALDDARHGLEDGDYVTFTEVEGMEGLNGCEPRKITVKGPYTFSIGDVSGLGQYKRGGLYQQVKMPKFLDFKSISESMKDAEFVMSDFAKFDRPQQLHIGLQALHAFVQTHNRLPRPMNEEDATVIVASARAFMEAEGVDIEADEKLLKELSYQAHGDLSPMAAFFGGLTAQEVLKAVSGKFHPVKQWMYFDSLESLPTNSARTEELCKPLGTRYDGQIAVFGKEYQEKISNVQQFLVGAGAIGCEMLKNWAMIGLGTGPKGKITVTDMDSIEKSNLNRQFLFRPKDVGQMKSDCAAKAVTSMNPDLEGHIVTLKDRVGTDTEDTFNEDFWGSLDGVTNALDNVETRTYVDRRCVFFHKPLLESGTLGTKGNTQVVLPRLTESYSSSQDPPEQSFPMCTLRSFPNKIEHTIAWARELFENSFVKPAETANLYLSQPNYLDTTLKQGGNEKVMLETLRDYLKNERALTFEDCVQWARMLFEKQYNNAIQQLLYSFPKDSVMSTGTPFWSGPKRAPDPLKFDTENRTHYDFLVAATSLHAFNYNINVRGKTKADYLQALDSMIIPDFTPDADVKIQVDDKNPPEPSAEASAFDDTAELQNLRDELPEPKSLAGFKLTPVEFEKDDDTNHHIDFIAAASNLRAENYKIEQADRHKTKFIAGKIIPAIATTTALVTGLVVLELFKIIDGKDDIEQYKNGFINLALPFFGFSEPIPSPKIEYTGPDGKVTLDQIWDRFELEDITLKELIEDFKKRGLSISMLSSGVSLLYASFFPNSKLKDRYELKLSKLLETISKKPIPEHQKEVIFEVVVEDVSGEDVEVPYLKVKIR</sequence>
<gene>
    <name evidence="13" type="ORF">QBC33DRAFT_523199</name>
</gene>
<dbReference type="Gene3D" id="3.40.50.720">
    <property type="entry name" value="NAD(P)-binding Rossmann-like Domain"/>
    <property type="match status" value="1"/>
</dbReference>
<dbReference type="InterPro" id="IPR033127">
    <property type="entry name" value="UBQ-activ_enz_E1_Cys_AS"/>
</dbReference>
<comment type="caution">
    <text evidence="13">The sequence shown here is derived from an EMBL/GenBank/DDBJ whole genome shotgun (WGS) entry which is preliminary data.</text>
</comment>
<dbReference type="CDD" id="cd01491">
    <property type="entry name" value="Ube1_repeat1"/>
    <property type="match status" value="1"/>
</dbReference>
<evidence type="ECO:0000256" key="2">
    <source>
        <dbReference type="ARBA" id="ARBA00004906"/>
    </source>
</evidence>
<name>A0AAJ0C9V3_9PEZI</name>
<dbReference type="Gene3D" id="3.10.290.60">
    <property type="entry name" value="Ubiquitin-activating enzyme E1, UFD domain"/>
    <property type="match status" value="1"/>
</dbReference>
<dbReference type="Gene3D" id="3.40.50.12550">
    <property type="entry name" value="Ubiquitin-activating enzyme E1, inactive adenylation domain, subdomain 2"/>
    <property type="match status" value="1"/>
</dbReference>
<dbReference type="RefSeq" id="XP_060287502.1">
    <property type="nucleotide sequence ID" value="XM_060426610.1"/>
</dbReference>
<feature type="active site" description="Glycyl thioester intermediate" evidence="10">
    <location>
        <position position="608"/>
    </location>
</feature>
<dbReference type="PANTHER" id="PTHR10953:SF4">
    <property type="entry name" value="UBIQUITIN-ACTIVATING ENZYME E1 C-TERMINAL DOMAIN-CONTAINING PROTEIN"/>
    <property type="match status" value="1"/>
</dbReference>
<feature type="domain" description="Ubiquitin-activating enzyme E1 C-terminal" evidence="12">
    <location>
        <begin position="902"/>
        <end position="1030"/>
    </location>
</feature>
<dbReference type="InterPro" id="IPR045886">
    <property type="entry name" value="ThiF/MoeB/HesA"/>
</dbReference>
<evidence type="ECO:0000256" key="3">
    <source>
        <dbReference type="ARBA" id="ARBA00005673"/>
    </source>
</evidence>
<reference evidence="13" key="1">
    <citation type="submission" date="2023-06" db="EMBL/GenBank/DDBJ databases">
        <title>Genome-scale phylogeny and comparative genomics of the fungal order Sordariales.</title>
        <authorList>
            <consortium name="Lawrence Berkeley National Laboratory"/>
            <person name="Hensen N."/>
            <person name="Bonometti L."/>
            <person name="Westerberg I."/>
            <person name="Brannstrom I.O."/>
            <person name="Guillou S."/>
            <person name="Cros-Aarteil S."/>
            <person name="Calhoun S."/>
            <person name="Haridas S."/>
            <person name="Kuo A."/>
            <person name="Mondo S."/>
            <person name="Pangilinan J."/>
            <person name="Riley R."/>
            <person name="Labutti K."/>
            <person name="Andreopoulos B."/>
            <person name="Lipzen A."/>
            <person name="Chen C."/>
            <person name="Yanf M."/>
            <person name="Daum C."/>
            <person name="Ng V."/>
            <person name="Clum A."/>
            <person name="Steindorff A."/>
            <person name="Ohm R."/>
            <person name="Martin F."/>
            <person name="Silar P."/>
            <person name="Natvig D."/>
            <person name="Lalanne C."/>
            <person name="Gautier V."/>
            <person name="Ament-Velasquez S.L."/>
            <person name="Kruys A."/>
            <person name="Hutchinson M.I."/>
            <person name="Powell A.J."/>
            <person name="Barry K."/>
            <person name="Miller A.N."/>
            <person name="Grigoriev I.V."/>
            <person name="Debuchy R."/>
            <person name="Gladieux P."/>
            <person name="Thoren M.H."/>
            <person name="Johannesson H."/>
        </authorList>
    </citation>
    <scope>NUCLEOTIDE SEQUENCE</scope>
    <source>
        <strain evidence="13">8032-3</strain>
    </source>
</reference>
<dbReference type="PRINTS" id="PR01849">
    <property type="entry name" value="UBIQUITINACT"/>
</dbReference>
<dbReference type="Proteomes" id="UP001244011">
    <property type="component" value="Unassembled WGS sequence"/>
</dbReference>
<dbReference type="InterPro" id="IPR042063">
    <property type="entry name" value="Ubi_acti_E1_SCCH"/>
</dbReference>
<dbReference type="SMART" id="SM00985">
    <property type="entry name" value="UBA_e1_C"/>
    <property type="match status" value="1"/>
</dbReference>
<dbReference type="EMBL" id="MU838998">
    <property type="protein sequence ID" value="KAK1771289.1"/>
    <property type="molecule type" value="Genomic_DNA"/>
</dbReference>
<dbReference type="AlphaFoldDB" id="A0AAJ0C9V3"/>
<comment type="pathway">
    <text evidence="2">Protein modification; protein ubiquitination.</text>
</comment>
<evidence type="ECO:0000256" key="6">
    <source>
        <dbReference type="ARBA" id="ARBA00022741"/>
    </source>
</evidence>
<dbReference type="GeneID" id="85309797"/>
<dbReference type="PROSITE" id="PS00865">
    <property type="entry name" value="UBIQUITIN_ACTIVAT_2"/>
    <property type="match status" value="1"/>
</dbReference>
<keyword evidence="5 11" id="KW-0436">Ligase</keyword>
<dbReference type="PANTHER" id="PTHR10953">
    <property type="entry name" value="UBIQUITIN-ACTIVATING ENZYME E1"/>
    <property type="match status" value="1"/>
</dbReference>
<dbReference type="CDD" id="cd01490">
    <property type="entry name" value="Ube1_repeat2"/>
    <property type="match status" value="1"/>
</dbReference>
<evidence type="ECO:0000256" key="11">
    <source>
        <dbReference type="RuleBase" id="RU000519"/>
    </source>
</evidence>
<dbReference type="EC" id="6.2.1.45" evidence="4"/>
<dbReference type="NCBIfam" id="TIGR01408">
    <property type="entry name" value="Ube1"/>
    <property type="match status" value="1"/>
</dbReference>
<dbReference type="InterPro" id="IPR035985">
    <property type="entry name" value="Ubiquitin-activating_enz"/>
</dbReference>
<dbReference type="InterPro" id="IPR000011">
    <property type="entry name" value="UBQ/SUMO-activ_enz_E1-like"/>
</dbReference>
<keyword evidence="6 11" id="KW-0547">Nucleotide-binding</keyword>
<dbReference type="Pfam" id="PF00899">
    <property type="entry name" value="ThiF"/>
    <property type="match status" value="1"/>
</dbReference>